<dbReference type="InterPro" id="IPR052382">
    <property type="entry name" value="ABHD10_acyl-thioesterase"/>
</dbReference>
<dbReference type="Proteomes" id="UP000186308">
    <property type="component" value="Unassembled WGS sequence"/>
</dbReference>
<name>A0A8G2FHX6_ACIRU</name>
<gene>
    <name evidence="3" type="ORF">SAMN05421828_12920</name>
</gene>
<feature type="domain" description="Serine aminopeptidase S33" evidence="2">
    <location>
        <begin position="26"/>
        <end position="140"/>
    </location>
</feature>
<dbReference type="InterPro" id="IPR022742">
    <property type="entry name" value="Hydrolase_4"/>
</dbReference>
<accession>A0A8G2FHX6</accession>
<dbReference type="AlphaFoldDB" id="A0A8G2FHX6"/>
<evidence type="ECO:0000259" key="2">
    <source>
        <dbReference type="Pfam" id="PF12146"/>
    </source>
</evidence>
<dbReference type="OrthoDB" id="9813296at2"/>
<dbReference type="InterPro" id="IPR029058">
    <property type="entry name" value="AB_hydrolase_fold"/>
</dbReference>
<sequence>MTEVVGRIEADGVALAYAHLPGVGPTLVFLPGFASDMQGSKALFLRDACAARGQAMLRLDYSGHGASGGRFEDGTIGRWAADAHAVIAAVVPEGEIVLVGSSMGGWIMLLLLRWLGARVSGMVGIAAAPDFTEDLIRPALSDAARQALARDGVLAMPSAYGPPTMMSAGLLDDGVRQLVLRAPIAFEGAVRLVHGQMDDDVPWQTSLRLAACLTARDVQVILIKDGGHRLSRPEDLVVIGDVVAGLCKALS</sequence>
<evidence type="ECO:0000256" key="1">
    <source>
        <dbReference type="ARBA" id="ARBA00022801"/>
    </source>
</evidence>
<dbReference type="GO" id="GO:0102390">
    <property type="term" value="F:mycophenolic acid acyl-glucuronide esterase activity"/>
    <property type="evidence" value="ECO:0007669"/>
    <property type="project" value="UniProtKB-EC"/>
</dbReference>
<dbReference type="GO" id="GO:0004177">
    <property type="term" value="F:aminopeptidase activity"/>
    <property type="evidence" value="ECO:0007669"/>
    <property type="project" value="UniProtKB-KW"/>
</dbReference>
<reference evidence="3 4" key="1">
    <citation type="submission" date="2017-01" db="EMBL/GenBank/DDBJ databases">
        <authorList>
            <person name="Varghese N."/>
            <person name="Submissions S."/>
        </authorList>
    </citation>
    <scope>NUCLEOTIDE SEQUENCE [LARGE SCALE GENOMIC DNA]</scope>
    <source>
        <strain evidence="3 4">ATCC 35905</strain>
    </source>
</reference>
<dbReference type="GO" id="GO:0008474">
    <property type="term" value="F:palmitoyl-(protein) hydrolase activity"/>
    <property type="evidence" value="ECO:0007669"/>
    <property type="project" value="UniProtKB-EC"/>
</dbReference>
<comment type="caution">
    <text evidence="3">The sequence shown here is derived from an EMBL/GenBank/DDBJ whole genome shotgun (WGS) entry which is preliminary data.</text>
</comment>
<keyword evidence="3" id="KW-0645">Protease</keyword>
<evidence type="ECO:0000313" key="3">
    <source>
        <dbReference type="EMBL" id="SIR40441.1"/>
    </source>
</evidence>
<keyword evidence="1" id="KW-0378">Hydrolase</keyword>
<organism evidence="3 4">
    <name type="scientific">Acidiphilium rubrum</name>
    <dbReference type="NCBI Taxonomy" id="526"/>
    <lineage>
        <taxon>Bacteria</taxon>
        <taxon>Pseudomonadati</taxon>
        <taxon>Pseudomonadota</taxon>
        <taxon>Alphaproteobacteria</taxon>
        <taxon>Acetobacterales</taxon>
        <taxon>Acidocellaceae</taxon>
        <taxon>Acidiphilium</taxon>
    </lineage>
</organism>
<protein>
    <submittedName>
        <fullName evidence="3">Serine aminopeptidase, S33</fullName>
    </submittedName>
</protein>
<evidence type="ECO:0000313" key="4">
    <source>
        <dbReference type="Proteomes" id="UP000186308"/>
    </source>
</evidence>
<proteinExistence type="predicted"/>
<dbReference type="Gene3D" id="3.40.50.1820">
    <property type="entry name" value="alpha/beta hydrolase"/>
    <property type="match status" value="1"/>
</dbReference>
<dbReference type="PANTHER" id="PTHR16138:SF7">
    <property type="entry name" value="PALMITOYL-PROTEIN THIOESTERASE ABHD10, MITOCHONDRIAL"/>
    <property type="match status" value="1"/>
</dbReference>
<keyword evidence="4" id="KW-1185">Reference proteome</keyword>
<dbReference type="RefSeq" id="WP_029313158.1">
    <property type="nucleotide sequence ID" value="NZ_FTNE01000029.1"/>
</dbReference>
<dbReference type="EMBL" id="FTNE01000029">
    <property type="protein sequence ID" value="SIR40441.1"/>
    <property type="molecule type" value="Genomic_DNA"/>
</dbReference>
<keyword evidence="3" id="KW-0031">Aminopeptidase</keyword>
<dbReference type="Pfam" id="PF12146">
    <property type="entry name" value="Hydrolase_4"/>
    <property type="match status" value="1"/>
</dbReference>
<dbReference type="SUPFAM" id="SSF53474">
    <property type="entry name" value="alpha/beta-Hydrolases"/>
    <property type="match status" value="1"/>
</dbReference>
<dbReference type="PANTHER" id="PTHR16138">
    <property type="entry name" value="MYCOPHENOLIC ACID ACYL-GLUCURONIDE ESTERASE, MITOCHONDRIAL"/>
    <property type="match status" value="1"/>
</dbReference>